<keyword evidence="4" id="KW-0808">Transferase</keyword>
<dbReference type="InterPro" id="IPR001214">
    <property type="entry name" value="SET_dom"/>
</dbReference>
<evidence type="ECO:0000256" key="3">
    <source>
        <dbReference type="ARBA" id="ARBA00022603"/>
    </source>
</evidence>
<sequence length="153" mass="17184">MSVTAQPIRDPDDALEVCDTGSAHGLGVRTLAPRHAGETFHRFTGVISPELRQHSLQVTEDLHISETRFIGYLSHSCEPNCRLDMVRFELSALRDIAPGERLTIDYAETEDRLYRQFACECGAPDCRRWVTGRRELPAPEGQAHLASLNLGRR</sequence>
<organism evidence="8 9">
    <name type="scientific">Phenylobacterium kunshanense</name>
    <dbReference type="NCBI Taxonomy" id="1445034"/>
    <lineage>
        <taxon>Bacteria</taxon>
        <taxon>Pseudomonadati</taxon>
        <taxon>Pseudomonadota</taxon>
        <taxon>Alphaproteobacteria</taxon>
        <taxon>Caulobacterales</taxon>
        <taxon>Caulobacteraceae</taxon>
        <taxon>Phenylobacterium</taxon>
    </lineage>
</organism>
<dbReference type="InterPro" id="IPR003616">
    <property type="entry name" value="Post-SET_dom"/>
</dbReference>
<dbReference type="EMBL" id="QFYS01000009">
    <property type="protein sequence ID" value="RAK63033.1"/>
    <property type="molecule type" value="Genomic_DNA"/>
</dbReference>
<dbReference type="SUPFAM" id="SSF82199">
    <property type="entry name" value="SET domain"/>
    <property type="match status" value="1"/>
</dbReference>
<dbReference type="InterPro" id="IPR046341">
    <property type="entry name" value="SET_dom_sf"/>
</dbReference>
<protein>
    <submittedName>
        <fullName evidence="8">SET domain-containing protein</fullName>
    </submittedName>
</protein>
<evidence type="ECO:0000313" key="8">
    <source>
        <dbReference type="EMBL" id="RAK63033.1"/>
    </source>
</evidence>
<proteinExistence type="predicted"/>
<feature type="domain" description="SET" evidence="6">
    <location>
        <begin position="13"/>
        <end position="107"/>
    </location>
</feature>
<comment type="caution">
    <text evidence="8">The sequence shown here is derived from an EMBL/GenBank/DDBJ whole genome shotgun (WGS) entry which is preliminary data.</text>
</comment>
<dbReference type="GO" id="GO:0008168">
    <property type="term" value="F:methyltransferase activity"/>
    <property type="evidence" value="ECO:0007669"/>
    <property type="project" value="UniProtKB-KW"/>
</dbReference>
<keyword evidence="9" id="KW-1185">Reference proteome</keyword>
<keyword evidence="3" id="KW-0489">Methyltransferase</keyword>
<evidence type="ECO:0000256" key="2">
    <source>
        <dbReference type="ARBA" id="ARBA00022454"/>
    </source>
</evidence>
<keyword evidence="5" id="KW-0949">S-adenosyl-L-methionine</keyword>
<dbReference type="Gene3D" id="2.170.270.10">
    <property type="entry name" value="SET domain"/>
    <property type="match status" value="1"/>
</dbReference>
<dbReference type="PROSITE" id="PS50868">
    <property type="entry name" value="POST_SET"/>
    <property type="match status" value="1"/>
</dbReference>
<evidence type="ECO:0000256" key="5">
    <source>
        <dbReference type="ARBA" id="ARBA00022691"/>
    </source>
</evidence>
<dbReference type="InterPro" id="IPR050777">
    <property type="entry name" value="SET2_Histone-Lys_MeTrsfase"/>
</dbReference>
<dbReference type="GO" id="GO:0032259">
    <property type="term" value="P:methylation"/>
    <property type="evidence" value="ECO:0007669"/>
    <property type="project" value="UniProtKB-KW"/>
</dbReference>
<dbReference type="SMART" id="SM00317">
    <property type="entry name" value="SET"/>
    <property type="match status" value="1"/>
</dbReference>
<feature type="domain" description="Post-SET" evidence="7">
    <location>
        <begin position="115"/>
        <end position="131"/>
    </location>
</feature>
<evidence type="ECO:0000313" key="9">
    <source>
        <dbReference type="Proteomes" id="UP000249524"/>
    </source>
</evidence>
<evidence type="ECO:0000256" key="1">
    <source>
        <dbReference type="ARBA" id="ARBA00004286"/>
    </source>
</evidence>
<dbReference type="GO" id="GO:0005694">
    <property type="term" value="C:chromosome"/>
    <property type="evidence" value="ECO:0007669"/>
    <property type="project" value="UniProtKB-SubCell"/>
</dbReference>
<dbReference type="AlphaFoldDB" id="A0A328B7D7"/>
<gene>
    <name evidence="8" type="ORF">DJ019_17320</name>
</gene>
<evidence type="ECO:0000259" key="6">
    <source>
        <dbReference type="PROSITE" id="PS50280"/>
    </source>
</evidence>
<comment type="subcellular location">
    <subcellularLocation>
        <location evidence="1">Chromosome</location>
    </subcellularLocation>
</comment>
<dbReference type="Proteomes" id="UP000249524">
    <property type="component" value="Unassembled WGS sequence"/>
</dbReference>
<dbReference type="PANTHER" id="PTHR22884">
    <property type="entry name" value="SET DOMAIN PROTEINS"/>
    <property type="match status" value="1"/>
</dbReference>
<name>A0A328B7D7_9CAUL</name>
<dbReference type="OrthoDB" id="9804945at2"/>
<evidence type="ECO:0000259" key="7">
    <source>
        <dbReference type="PROSITE" id="PS50868"/>
    </source>
</evidence>
<evidence type="ECO:0000256" key="4">
    <source>
        <dbReference type="ARBA" id="ARBA00022679"/>
    </source>
</evidence>
<reference evidence="8 9" key="1">
    <citation type="submission" date="2018-05" db="EMBL/GenBank/DDBJ databases">
        <authorList>
            <person name="Lanie J.A."/>
            <person name="Ng W.-L."/>
            <person name="Kazmierczak K.M."/>
            <person name="Andrzejewski T.M."/>
            <person name="Davidsen T.M."/>
            <person name="Wayne K.J."/>
            <person name="Tettelin H."/>
            <person name="Glass J.I."/>
            <person name="Rusch D."/>
            <person name="Podicherti R."/>
            <person name="Tsui H.-C.T."/>
            <person name="Winkler M.E."/>
        </authorList>
    </citation>
    <scope>NUCLEOTIDE SEQUENCE [LARGE SCALE GENOMIC DNA]</scope>
    <source>
        <strain evidence="8 9">BUT-10</strain>
    </source>
</reference>
<accession>A0A328B7D7</accession>
<dbReference type="Pfam" id="PF00856">
    <property type="entry name" value="SET"/>
    <property type="match status" value="1"/>
</dbReference>
<keyword evidence="2" id="KW-0158">Chromosome</keyword>
<dbReference type="PROSITE" id="PS50280">
    <property type="entry name" value="SET"/>
    <property type="match status" value="1"/>
</dbReference>
<dbReference type="RefSeq" id="WP_111277370.1">
    <property type="nucleotide sequence ID" value="NZ_QFYS01000009.1"/>
</dbReference>